<dbReference type="InterPro" id="IPR011009">
    <property type="entry name" value="Kinase-like_dom_sf"/>
</dbReference>
<evidence type="ECO:0000313" key="3">
    <source>
        <dbReference type="Proteomes" id="UP000823935"/>
    </source>
</evidence>
<dbReference type="PANTHER" id="PTHR39179:SF1">
    <property type="entry name" value="SPORE COAT PROTEIN I"/>
    <property type="match status" value="1"/>
</dbReference>
<dbReference type="AlphaFoldDB" id="A0A9D1JK84"/>
<evidence type="ECO:0000259" key="1">
    <source>
        <dbReference type="Pfam" id="PF01636"/>
    </source>
</evidence>
<dbReference type="NCBIfam" id="TIGR02906">
    <property type="entry name" value="spore_CotS"/>
    <property type="match status" value="1"/>
</dbReference>
<keyword evidence="2" id="KW-0946">Virion</keyword>
<dbReference type="Proteomes" id="UP000823935">
    <property type="component" value="Unassembled WGS sequence"/>
</dbReference>
<dbReference type="Pfam" id="PF01636">
    <property type="entry name" value="APH"/>
    <property type="match status" value="1"/>
</dbReference>
<accession>A0A9D1JK84</accession>
<protein>
    <submittedName>
        <fullName evidence="2">CotS family spore coat protein</fullName>
    </submittedName>
</protein>
<keyword evidence="2" id="KW-0167">Capsid protein</keyword>
<comment type="caution">
    <text evidence="2">The sequence shown here is derived from an EMBL/GenBank/DDBJ whole genome shotgun (WGS) entry which is preliminary data.</text>
</comment>
<gene>
    <name evidence="2" type="ORF">IAB44_06080</name>
</gene>
<feature type="domain" description="Aminoglycoside phosphotransferase" evidence="1">
    <location>
        <begin position="25"/>
        <end position="263"/>
    </location>
</feature>
<dbReference type="GO" id="GO:0042601">
    <property type="term" value="C:endospore-forming forespore"/>
    <property type="evidence" value="ECO:0007669"/>
    <property type="project" value="TreeGrafter"/>
</dbReference>
<dbReference type="Gene3D" id="3.30.200.20">
    <property type="entry name" value="Phosphorylase Kinase, domain 1"/>
    <property type="match status" value="1"/>
</dbReference>
<dbReference type="InterPro" id="IPR047175">
    <property type="entry name" value="CotS-like"/>
</dbReference>
<dbReference type="SUPFAM" id="SSF56112">
    <property type="entry name" value="Protein kinase-like (PK-like)"/>
    <property type="match status" value="1"/>
</dbReference>
<dbReference type="Gene3D" id="3.90.1200.10">
    <property type="match status" value="1"/>
</dbReference>
<dbReference type="PANTHER" id="PTHR39179">
    <property type="entry name" value="SPORE COAT PROTEIN I"/>
    <property type="match status" value="1"/>
</dbReference>
<dbReference type="EMBL" id="DVIQ01000027">
    <property type="protein sequence ID" value="HIS31099.1"/>
    <property type="molecule type" value="Genomic_DNA"/>
</dbReference>
<reference evidence="2" key="1">
    <citation type="submission" date="2020-10" db="EMBL/GenBank/DDBJ databases">
        <authorList>
            <person name="Gilroy R."/>
        </authorList>
    </citation>
    <scope>NUCLEOTIDE SEQUENCE</scope>
    <source>
        <strain evidence="2">CHK190-19873</strain>
    </source>
</reference>
<dbReference type="InterPro" id="IPR002575">
    <property type="entry name" value="Aminoglycoside_PTrfase"/>
</dbReference>
<evidence type="ECO:0000313" key="2">
    <source>
        <dbReference type="EMBL" id="HIS31099.1"/>
    </source>
</evidence>
<organism evidence="2 3">
    <name type="scientific">Candidatus Limivivens intestinipullorum</name>
    <dbReference type="NCBI Taxonomy" id="2840858"/>
    <lineage>
        <taxon>Bacteria</taxon>
        <taxon>Bacillati</taxon>
        <taxon>Bacillota</taxon>
        <taxon>Clostridia</taxon>
        <taxon>Lachnospirales</taxon>
        <taxon>Lachnospiraceae</taxon>
        <taxon>Lachnospiraceae incertae sedis</taxon>
        <taxon>Candidatus Limivivens</taxon>
    </lineage>
</organism>
<reference evidence="2" key="2">
    <citation type="journal article" date="2021" name="PeerJ">
        <title>Extensive microbial diversity within the chicken gut microbiome revealed by metagenomics and culture.</title>
        <authorList>
            <person name="Gilroy R."/>
            <person name="Ravi A."/>
            <person name="Getino M."/>
            <person name="Pursley I."/>
            <person name="Horton D.L."/>
            <person name="Alikhan N.F."/>
            <person name="Baker D."/>
            <person name="Gharbi K."/>
            <person name="Hall N."/>
            <person name="Watson M."/>
            <person name="Adriaenssens E.M."/>
            <person name="Foster-Nyarko E."/>
            <person name="Jarju S."/>
            <person name="Secka A."/>
            <person name="Antonio M."/>
            <person name="Oren A."/>
            <person name="Chaudhuri R.R."/>
            <person name="La Ragione R."/>
            <person name="Hildebrand F."/>
            <person name="Pallen M.J."/>
        </authorList>
    </citation>
    <scope>NUCLEOTIDE SEQUENCE</scope>
    <source>
        <strain evidence="2">CHK190-19873</strain>
    </source>
</reference>
<name>A0A9D1JK84_9FIRM</name>
<dbReference type="InterPro" id="IPR014255">
    <property type="entry name" value="Spore_coat_CotS"/>
</dbReference>
<proteinExistence type="predicted"/>
<sequence>MNEKDLSVLEQYEVQVQGFRRGRGSFLVETDQGLKLFAEFSGTEKRLQFQNRICEAVGRRGIVRADRVLPNREGNLISRDREERGFILKDWFEGRECSTRSEEDILRAVRILAQLHREMRIPPEKENEEGYTDLERFRGIPLEQEFQKRIREMKKARAFMRGKNAKTPFELKFLQTFDVFIEQAVGTEEKLAAGGDRELYEECLQNGCVCHGDYNQHHIYLSGKEAAVVDYSRSRYDVQVTDLYQFLRKIMEKQNWDGRLGTKMLREYGKIRPLSQREMTDLRLRLSFPEKFWKLANHYYNSRKSRMPEKGMEKLITLENQEERRQKFIKIVE</sequence>